<dbReference type="Gene3D" id="3.40.190.10">
    <property type="entry name" value="Periplasmic binding protein-like II"/>
    <property type="match status" value="2"/>
</dbReference>
<comment type="subcellular location">
    <subcellularLocation>
        <location evidence="1">Periplasm</location>
    </subcellularLocation>
</comment>
<dbReference type="EMBL" id="RJKX01000011">
    <property type="protein sequence ID" value="ROQ01225.1"/>
    <property type="molecule type" value="Genomic_DNA"/>
</dbReference>
<protein>
    <submittedName>
        <fullName evidence="7">Putative spermidine/putrescine transport system substrate-binding protein/mannopine transport system substrate-binding protein</fullName>
    </submittedName>
</protein>
<feature type="chain" id="PRO_5018307204" evidence="6">
    <location>
        <begin position="24"/>
        <end position="357"/>
    </location>
</feature>
<dbReference type="PROSITE" id="PS51318">
    <property type="entry name" value="TAT"/>
    <property type="match status" value="1"/>
</dbReference>
<comment type="similarity">
    <text evidence="2">Belongs to the bacterial solute-binding protein 1 family.</text>
</comment>
<evidence type="ECO:0000256" key="4">
    <source>
        <dbReference type="ARBA" id="ARBA00022729"/>
    </source>
</evidence>
<keyword evidence="3" id="KW-0813">Transport</keyword>
<comment type="caution">
    <text evidence="7">The sequence shown here is derived from an EMBL/GenBank/DDBJ whole genome shotgun (WGS) entry which is preliminary data.</text>
</comment>
<evidence type="ECO:0000313" key="7">
    <source>
        <dbReference type="EMBL" id="ROQ01225.1"/>
    </source>
</evidence>
<evidence type="ECO:0000256" key="1">
    <source>
        <dbReference type="ARBA" id="ARBA00004418"/>
    </source>
</evidence>
<evidence type="ECO:0000313" key="8">
    <source>
        <dbReference type="Proteomes" id="UP000278222"/>
    </source>
</evidence>
<dbReference type="GO" id="GO:0030976">
    <property type="term" value="F:thiamine pyrophosphate binding"/>
    <property type="evidence" value="ECO:0007669"/>
    <property type="project" value="TreeGrafter"/>
</dbReference>
<sequence>MGISRRSVLAGAAVMAMAGPAIVGLAMPAAAQKGDVIIATTGGLMEKSLQEHFYKRFEAETGIRVRSVPIELPDQWARAVAGSRSGNVPFDIVTATPPDMVQRKDILEPLDCAGMESVKANGLPNSCFPNGLMRTAGGMTLVWSTKAFPAGKEPKSWADFFDVKNFPGPRALPDTGDREWWVPTMALIADGVPVDKLFPLDVDRAYKKLDTIKPHVAAWWKSGDNIMQIMRGGDAVMTMAYSSRSVPLAKSGDFNFTWNGAIRDVGNWAVLKNGPNTKNAIAFLEFFVKGPAEHVPFSAKVSFDSNNREAASMIPAEERRFRPSWPDNWSQLVIADYEWIAANRDQLRERWTTWVTK</sequence>
<dbReference type="RefSeq" id="WP_123688010.1">
    <property type="nucleotide sequence ID" value="NZ_AP019700.1"/>
</dbReference>
<evidence type="ECO:0000256" key="6">
    <source>
        <dbReference type="SAM" id="SignalP"/>
    </source>
</evidence>
<dbReference type="GO" id="GO:0030975">
    <property type="term" value="F:thiamine binding"/>
    <property type="evidence" value="ECO:0007669"/>
    <property type="project" value="TreeGrafter"/>
</dbReference>
<reference evidence="7 8" key="1">
    <citation type="submission" date="2018-11" db="EMBL/GenBank/DDBJ databases">
        <title>Genomic Encyclopedia of Type Strains, Phase IV (KMG-IV): sequencing the most valuable type-strain genomes for metagenomic binning, comparative biology and taxonomic classification.</title>
        <authorList>
            <person name="Goeker M."/>
        </authorList>
    </citation>
    <scope>NUCLEOTIDE SEQUENCE [LARGE SCALE GENOMIC DNA]</scope>
    <source>
        <strain evidence="7 8">DSM 5900</strain>
    </source>
</reference>
<evidence type="ECO:0000256" key="2">
    <source>
        <dbReference type="ARBA" id="ARBA00008520"/>
    </source>
</evidence>
<gene>
    <name evidence="7" type="ORF">EDC65_0403</name>
</gene>
<dbReference type="PANTHER" id="PTHR30006">
    <property type="entry name" value="THIAMINE-BINDING PERIPLASMIC PROTEIN-RELATED"/>
    <property type="match status" value="1"/>
</dbReference>
<evidence type="ECO:0000256" key="5">
    <source>
        <dbReference type="ARBA" id="ARBA00022764"/>
    </source>
</evidence>
<keyword evidence="8" id="KW-1185">Reference proteome</keyword>
<feature type="signal peptide" evidence="6">
    <location>
        <begin position="1"/>
        <end position="23"/>
    </location>
</feature>
<dbReference type="PANTHER" id="PTHR30006:SF3">
    <property type="entry name" value="THIAMINE-BINDING PERIPLASMIC PROTEIN"/>
    <property type="match status" value="1"/>
</dbReference>
<keyword evidence="4 6" id="KW-0732">Signal</keyword>
<evidence type="ECO:0000256" key="3">
    <source>
        <dbReference type="ARBA" id="ARBA00022448"/>
    </source>
</evidence>
<organism evidence="7 8">
    <name type="scientific">Stella humosa</name>
    <dbReference type="NCBI Taxonomy" id="94"/>
    <lineage>
        <taxon>Bacteria</taxon>
        <taxon>Pseudomonadati</taxon>
        <taxon>Pseudomonadota</taxon>
        <taxon>Alphaproteobacteria</taxon>
        <taxon>Rhodospirillales</taxon>
        <taxon>Stellaceae</taxon>
        <taxon>Stella</taxon>
    </lineage>
</organism>
<dbReference type="SUPFAM" id="SSF53850">
    <property type="entry name" value="Periplasmic binding protein-like II"/>
    <property type="match status" value="1"/>
</dbReference>
<name>A0A3N1MDN1_9PROT</name>
<dbReference type="GO" id="GO:0015888">
    <property type="term" value="P:thiamine transport"/>
    <property type="evidence" value="ECO:0007669"/>
    <property type="project" value="TreeGrafter"/>
</dbReference>
<dbReference type="GO" id="GO:0030288">
    <property type="term" value="C:outer membrane-bounded periplasmic space"/>
    <property type="evidence" value="ECO:0007669"/>
    <property type="project" value="TreeGrafter"/>
</dbReference>
<keyword evidence="5" id="KW-0574">Periplasm</keyword>
<dbReference type="Proteomes" id="UP000278222">
    <property type="component" value="Unassembled WGS sequence"/>
</dbReference>
<proteinExistence type="inferred from homology"/>
<dbReference type="OrthoDB" id="9815444at2"/>
<dbReference type="Pfam" id="PF13416">
    <property type="entry name" value="SBP_bac_8"/>
    <property type="match status" value="1"/>
</dbReference>
<dbReference type="InterPro" id="IPR006059">
    <property type="entry name" value="SBP"/>
</dbReference>
<dbReference type="AlphaFoldDB" id="A0A3N1MDN1"/>
<accession>A0A3N1MDN1</accession>
<dbReference type="InterPro" id="IPR006311">
    <property type="entry name" value="TAT_signal"/>
</dbReference>